<evidence type="ECO:0000256" key="1">
    <source>
        <dbReference type="ARBA" id="ARBA00009741"/>
    </source>
</evidence>
<dbReference type="InterPro" id="IPR050078">
    <property type="entry name" value="Ribosomal_L11_MeTrfase_PrmA"/>
</dbReference>
<dbReference type="EMBL" id="JBHLYR010000060">
    <property type="protein sequence ID" value="MFB9994393.1"/>
    <property type="molecule type" value="Genomic_DNA"/>
</dbReference>
<dbReference type="Gene3D" id="3.30.70.1170">
    <property type="entry name" value="Sun protein, domain 3"/>
    <property type="match status" value="1"/>
</dbReference>
<dbReference type="InterPro" id="IPR029063">
    <property type="entry name" value="SAM-dependent_MTases_sf"/>
</dbReference>
<dbReference type="SUPFAM" id="SSF53335">
    <property type="entry name" value="S-adenosyl-L-methionine-dependent methyltransferases"/>
    <property type="match status" value="1"/>
</dbReference>
<keyword evidence="3 6" id="KW-0489">Methyltransferase</keyword>
<dbReference type="GO" id="GO:0008168">
    <property type="term" value="F:methyltransferase activity"/>
    <property type="evidence" value="ECO:0007669"/>
    <property type="project" value="UniProtKB-KW"/>
</dbReference>
<dbReference type="PANTHER" id="PTHR43648">
    <property type="entry name" value="ELECTRON TRANSFER FLAVOPROTEIN BETA SUBUNIT LYSINE METHYLTRANSFERASE"/>
    <property type="match status" value="1"/>
</dbReference>
<dbReference type="InterPro" id="IPR004498">
    <property type="entry name" value="Ribosomal_PrmA_MeTrfase"/>
</dbReference>
<keyword evidence="4 6" id="KW-0808">Transferase</keyword>
<dbReference type="Gene3D" id="3.40.50.150">
    <property type="entry name" value="Vaccinia Virus protein VP39"/>
    <property type="match status" value="1"/>
</dbReference>
<organism evidence="7 8">
    <name type="scientific">Deinococcus oregonensis</name>
    <dbReference type="NCBI Taxonomy" id="1805970"/>
    <lineage>
        <taxon>Bacteria</taxon>
        <taxon>Thermotogati</taxon>
        <taxon>Deinococcota</taxon>
        <taxon>Deinococci</taxon>
        <taxon>Deinococcales</taxon>
        <taxon>Deinococcaceae</taxon>
        <taxon>Deinococcus</taxon>
    </lineage>
</organism>
<dbReference type="Pfam" id="PF06325">
    <property type="entry name" value="PrmA"/>
    <property type="match status" value="1"/>
</dbReference>
<feature type="binding site" evidence="6">
    <location>
        <position position="155"/>
    </location>
    <ligand>
        <name>S-adenosyl-L-methionine</name>
        <dbReference type="ChEBI" id="CHEBI:59789"/>
    </ligand>
</feature>
<keyword evidence="2 6" id="KW-0963">Cytoplasm</keyword>
<dbReference type="EC" id="2.1.1.-" evidence="6"/>
<evidence type="ECO:0000313" key="8">
    <source>
        <dbReference type="Proteomes" id="UP001589733"/>
    </source>
</evidence>
<dbReference type="GO" id="GO:0032259">
    <property type="term" value="P:methylation"/>
    <property type="evidence" value="ECO:0007669"/>
    <property type="project" value="UniProtKB-KW"/>
</dbReference>
<evidence type="ECO:0000256" key="2">
    <source>
        <dbReference type="ARBA" id="ARBA00022490"/>
    </source>
</evidence>
<dbReference type="PANTHER" id="PTHR43648:SF1">
    <property type="entry name" value="ELECTRON TRANSFER FLAVOPROTEIN BETA SUBUNIT LYSINE METHYLTRANSFERASE"/>
    <property type="match status" value="1"/>
</dbReference>
<keyword evidence="5 6" id="KW-0949">S-adenosyl-L-methionine</keyword>
<evidence type="ECO:0000256" key="4">
    <source>
        <dbReference type="ARBA" id="ARBA00022679"/>
    </source>
</evidence>
<dbReference type="GO" id="GO:0005840">
    <property type="term" value="C:ribosome"/>
    <property type="evidence" value="ECO:0007669"/>
    <property type="project" value="UniProtKB-KW"/>
</dbReference>
<reference evidence="7 8" key="1">
    <citation type="submission" date="2024-09" db="EMBL/GenBank/DDBJ databases">
        <authorList>
            <person name="Sun Q."/>
            <person name="Mori K."/>
        </authorList>
    </citation>
    <scope>NUCLEOTIDE SEQUENCE [LARGE SCALE GENOMIC DNA]</scope>
    <source>
        <strain evidence="7 8">JCM 13503</strain>
    </source>
</reference>
<comment type="catalytic activity">
    <reaction evidence="6">
        <text>L-lysyl-[protein] + 3 S-adenosyl-L-methionine = N(6),N(6),N(6)-trimethyl-L-lysyl-[protein] + 3 S-adenosyl-L-homocysteine + 3 H(+)</text>
        <dbReference type="Rhea" id="RHEA:54192"/>
        <dbReference type="Rhea" id="RHEA-COMP:9752"/>
        <dbReference type="Rhea" id="RHEA-COMP:13826"/>
        <dbReference type="ChEBI" id="CHEBI:15378"/>
        <dbReference type="ChEBI" id="CHEBI:29969"/>
        <dbReference type="ChEBI" id="CHEBI:57856"/>
        <dbReference type="ChEBI" id="CHEBI:59789"/>
        <dbReference type="ChEBI" id="CHEBI:61961"/>
    </reaction>
</comment>
<dbReference type="RefSeq" id="WP_380015057.1">
    <property type="nucleotide sequence ID" value="NZ_JBHLYR010000060.1"/>
</dbReference>
<name>A0ABV6B3Q0_9DEIO</name>
<accession>A0ABV6B3Q0</accession>
<keyword evidence="7" id="KW-0687">Ribonucleoprotein</keyword>
<evidence type="ECO:0000256" key="3">
    <source>
        <dbReference type="ARBA" id="ARBA00022603"/>
    </source>
</evidence>
<keyword evidence="8" id="KW-1185">Reference proteome</keyword>
<evidence type="ECO:0000256" key="5">
    <source>
        <dbReference type="ARBA" id="ARBA00022691"/>
    </source>
</evidence>
<dbReference type="NCBIfam" id="NF001790">
    <property type="entry name" value="PRK00517.3-3"/>
    <property type="match status" value="1"/>
</dbReference>
<feature type="binding site" evidence="6">
    <location>
        <position position="112"/>
    </location>
    <ligand>
        <name>S-adenosyl-L-methionine</name>
        <dbReference type="ChEBI" id="CHEBI:59789"/>
    </ligand>
</feature>
<evidence type="ECO:0000256" key="6">
    <source>
        <dbReference type="HAMAP-Rule" id="MF_00735"/>
    </source>
</evidence>
<evidence type="ECO:0000313" key="7">
    <source>
        <dbReference type="EMBL" id="MFB9994393.1"/>
    </source>
</evidence>
<dbReference type="Proteomes" id="UP001589733">
    <property type="component" value="Unassembled WGS sequence"/>
</dbReference>
<comment type="function">
    <text evidence="6">Methylates ribosomal protein L11.</text>
</comment>
<feature type="binding site" evidence="6">
    <location>
        <position position="208"/>
    </location>
    <ligand>
        <name>S-adenosyl-L-methionine</name>
        <dbReference type="ChEBI" id="CHEBI:59789"/>
    </ligand>
</feature>
<comment type="subcellular location">
    <subcellularLocation>
        <location evidence="6">Cytoplasm</location>
    </subcellularLocation>
</comment>
<dbReference type="PIRSF" id="PIRSF000401">
    <property type="entry name" value="RPL11_MTase"/>
    <property type="match status" value="1"/>
</dbReference>
<protein>
    <recommendedName>
        <fullName evidence="6">Ribosomal protein L11 methyltransferase</fullName>
        <shortName evidence="6">L11 Mtase</shortName>
        <ecNumber evidence="6">2.1.1.-</ecNumber>
    </recommendedName>
</protein>
<feature type="binding site" evidence="6">
    <location>
        <position position="133"/>
    </location>
    <ligand>
        <name>S-adenosyl-L-methionine</name>
        <dbReference type="ChEBI" id="CHEBI:59789"/>
    </ligand>
</feature>
<sequence length="275" mass="29853">MLVYHLPGTFETREDHLDLLWEAGATGLEERAGLIRAYFDAHSELHPDIADGEWREEDEQDWQAEFRRTLRPVRAGRLTIVPPWLLHEVEAGQLPLIIEPGMAFGTGHHATTRMAVEALSELNLTGLRVLDVGTGSGVLAIAAALLGAEHALGVDIDPITIPIARENAEINSVPAGRSRFEEGSLGLTDSAGSDGDWQDESVDVLVANLYAELHDLLAGEYAAQLRAGGPLILTGILTNKLPLVREALDREGFEAVQVREDGEWVLVTARAAAPR</sequence>
<dbReference type="Gene3D" id="1.20.5.1350">
    <property type="match status" value="1"/>
</dbReference>
<proteinExistence type="inferred from homology"/>
<comment type="caution">
    <text evidence="7">The sequence shown here is derived from an EMBL/GenBank/DDBJ whole genome shotgun (WGS) entry which is preliminary data.</text>
</comment>
<comment type="similarity">
    <text evidence="1 6">Belongs to the methyltransferase superfamily. PrmA family.</text>
</comment>
<gene>
    <name evidence="6" type="primary">prmA</name>
    <name evidence="7" type="ORF">ACFFLM_20755</name>
</gene>
<dbReference type="CDD" id="cd02440">
    <property type="entry name" value="AdoMet_MTases"/>
    <property type="match status" value="1"/>
</dbReference>
<keyword evidence="7" id="KW-0689">Ribosomal protein</keyword>
<dbReference type="HAMAP" id="MF_00735">
    <property type="entry name" value="Methyltr_PrmA"/>
    <property type="match status" value="1"/>
</dbReference>